<feature type="domain" description="Homeobox" evidence="7">
    <location>
        <begin position="123"/>
        <end position="186"/>
    </location>
</feature>
<reference evidence="9" key="1">
    <citation type="submission" date="2022-12" db="EMBL/GenBank/DDBJ databases">
        <authorList>
            <person name="Petersen C."/>
        </authorList>
    </citation>
    <scope>NUCLEOTIDE SEQUENCE</scope>
    <source>
        <strain evidence="9">IBT 29677</strain>
    </source>
</reference>
<dbReference type="AlphaFoldDB" id="A0A9X0BA37"/>
<feature type="compositionally biased region" description="Basic residues" evidence="6">
    <location>
        <begin position="299"/>
        <end position="308"/>
    </location>
</feature>
<proteinExistence type="predicted"/>
<evidence type="ECO:0000259" key="7">
    <source>
        <dbReference type="PROSITE" id="PS50071"/>
    </source>
</evidence>
<organism evidence="9 10">
    <name type="scientific">Penicillium cosmopolitanum</name>
    <dbReference type="NCBI Taxonomy" id="1131564"/>
    <lineage>
        <taxon>Eukaryota</taxon>
        <taxon>Fungi</taxon>
        <taxon>Dikarya</taxon>
        <taxon>Ascomycota</taxon>
        <taxon>Pezizomycotina</taxon>
        <taxon>Eurotiomycetes</taxon>
        <taxon>Eurotiomycetidae</taxon>
        <taxon>Eurotiales</taxon>
        <taxon>Aspergillaceae</taxon>
        <taxon>Penicillium</taxon>
    </lineage>
</organism>
<dbReference type="PROSITE" id="PS50071">
    <property type="entry name" value="HOMEOBOX_2"/>
    <property type="match status" value="1"/>
</dbReference>
<keyword evidence="3 5" id="KW-0539">Nucleus</keyword>
<keyword evidence="2 5" id="KW-0371">Homeobox</keyword>
<dbReference type="Gene3D" id="1.10.10.60">
    <property type="entry name" value="Homeodomain-like"/>
    <property type="match status" value="1"/>
</dbReference>
<dbReference type="Pfam" id="PF05920">
    <property type="entry name" value="Homeobox_KN"/>
    <property type="match status" value="1"/>
</dbReference>
<comment type="caution">
    <text evidence="9">The sequence shown here is derived from an EMBL/GenBank/DDBJ whole genome shotgun (WGS) entry which is preliminary data.</text>
</comment>
<dbReference type="Proteomes" id="UP001147747">
    <property type="component" value="Unassembled WGS sequence"/>
</dbReference>
<evidence type="ECO:0000256" key="3">
    <source>
        <dbReference type="ARBA" id="ARBA00023242"/>
    </source>
</evidence>
<dbReference type="RefSeq" id="XP_056489374.1">
    <property type="nucleotide sequence ID" value="XM_056630072.1"/>
</dbReference>
<evidence type="ECO:0008006" key="11">
    <source>
        <dbReference type="Google" id="ProtNLM"/>
    </source>
</evidence>
<dbReference type="EMBL" id="JAPZBU010000006">
    <property type="protein sequence ID" value="KAJ5397322.1"/>
    <property type="molecule type" value="Genomic_DNA"/>
</dbReference>
<evidence type="ECO:0000313" key="10">
    <source>
        <dbReference type="Proteomes" id="UP001147747"/>
    </source>
</evidence>
<accession>A0A9X0BA37</accession>
<evidence type="ECO:0000256" key="2">
    <source>
        <dbReference type="ARBA" id="ARBA00023155"/>
    </source>
</evidence>
<feature type="domain" description="C2H2-type" evidence="8">
    <location>
        <begin position="322"/>
        <end position="350"/>
    </location>
</feature>
<evidence type="ECO:0000313" key="9">
    <source>
        <dbReference type="EMBL" id="KAJ5397322.1"/>
    </source>
</evidence>
<dbReference type="GO" id="GO:0005634">
    <property type="term" value="C:nucleus"/>
    <property type="evidence" value="ECO:0007669"/>
    <property type="project" value="UniProtKB-SubCell"/>
</dbReference>
<keyword evidence="4" id="KW-0479">Metal-binding</keyword>
<protein>
    <recommendedName>
        <fullName evidence="11">Homeobox domain-containing protein</fullName>
    </recommendedName>
</protein>
<dbReference type="PROSITE" id="PS50157">
    <property type="entry name" value="ZINC_FINGER_C2H2_2"/>
    <property type="match status" value="1"/>
</dbReference>
<dbReference type="SMART" id="SM00355">
    <property type="entry name" value="ZnF_C2H2"/>
    <property type="match status" value="3"/>
</dbReference>
<dbReference type="InterPro" id="IPR008422">
    <property type="entry name" value="KN_HD"/>
</dbReference>
<name>A0A9X0BA37_9EURO</name>
<dbReference type="InterPro" id="IPR009057">
    <property type="entry name" value="Homeodomain-like_sf"/>
</dbReference>
<dbReference type="PANTHER" id="PTHR11850">
    <property type="entry name" value="HOMEOBOX PROTEIN TRANSCRIPTION FACTORS"/>
    <property type="match status" value="1"/>
</dbReference>
<dbReference type="SUPFAM" id="SSF46689">
    <property type="entry name" value="Homeodomain-like"/>
    <property type="match status" value="1"/>
</dbReference>
<keyword evidence="10" id="KW-1185">Reference proteome</keyword>
<feature type="region of interest" description="Disordered" evidence="6">
    <location>
        <begin position="110"/>
        <end position="131"/>
    </location>
</feature>
<evidence type="ECO:0000256" key="1">
    <source>
        <dbReference type="ARBA" id="ARBA00023125"/>
    </source>
</evidence>
<comment type="subcellular location">
    <subcellularLocation>
        <location evidence="5">Nucleus</location>
    </subcellularLocation>
</comment>
<dbReference type="GO" id="GO:0003677">
    <property type="term" value="F:DNA binding"/>
    <property type="evidence" value="ECO:0007669"/>
    <property type="project" value="UniProtKB-UniRule"/>
</dbReference>
<keyword evidence="1 5" id="KW-0238">DNA-binding</keyword>
<dbReference type="GeneID" id="81369052"/>
<feature type="DNA-binding region" description="Homeobox" evidence="5">
    <location>
        <begin position="125"/>
        <end position="187"/>
    </location>
</feature>
<evidence type="ECO:0000259" key="8">
    <source>
        <dbReference type="PROSITE" id="PS50157"/>
    </source>
</evidence>
<gene>
    <name evidence="9" type="ORF">N7509_005435</name>
</gene>
<feature type="compositionally biased region" description="Low complexity" evidence="6">
    <location>
        <begin position="258"/>
        <end position="282"/>
    </location>
</feature>
<feature type="region of interest" description="Disordered" evidence="6">
    <location>
        <begin position="258"/>
        <end position="316"/>
    </location>
</feature>
<dbReference type="InterPro" id="IPR001356">
    <property type="entry name" value="HD"/>
</dbReference>
<dbReference type="PROSITE" id="PS00028">
    <property type="entry name" value="ZINC_FINGER_C2H2_1"/>
    <property type="match status" value="2"/>
</dbReference>
<dbReference type="InterPro" id="IPR050224">
    <property type="entry name" value="TALE_homeobox"/>
</dbReference>
<dbReference type="InterPro" id="IPR013087">
    <property type="entry name" value="Znf_C2H2_type"/>
</dbReference>
<reference evidence="9" key="2">
    <citation type="journal article" date="2023" name="IMA Fungus">
        <title>Comparative genomic study of the Penicillium genus elucidates a diverse pangenome and 15 lateral gene transfer events.</title>
        <authorList>
            <person name="Petersen C."/>
            <person name="Sorensen T."/>
            <person name="Nielsen M.R."/>
            <person name="Sondergaard T.E."/>
            <person name="Sorensen J.L."/>
            <person name="Fitzpatrick D.A."/>
            <person name="Frisvad J.C."/>
            <person name="Nielsen K.L."/>
        </authorList>
    </citation>
    <scope>NUCLEOTIDE SEQUENCE</scope>
    <source>
        <strain evidence="9">IBT 29677</strain>
    </source>
</reference>
<dbReference type="GO" id="GO:0008270">
    <property type="term" value="F:zinc ion binding"/>
    <property type="evidence" value="ECO:0007669"/>
    <property type="project" value="UniProtKB-KW"/>
</dbReference>
<dbReference type="CDD" id="cd00086">
    <property type="entry name" value="homeodomain"/>
    <property type="match status" value="1"/>
</dbReference>
<evidence type="ECO:0000256" key="4">
    <source>
        <dbReference type="PROSITE-ProRule" id="PRU00042"/>
    </source>
</evidence>
<dbReference type="OrthoDB" id="5399138at2759"/>
<evidence type="ECO:0000256" key="6">
    <source>
        <dbReference type="SAM" id="MobiDB-lite"/>
    </source>
</evidence>
<keyword evidence="4" id="KW-0862">Zinc</keyword>
<dbReference type="SMART" id="SM00389">
    <property type="entry name" value="HOX"/>
    <property type="match status" value="1"/>
</dbReference>
<dbReference type="GO" id="GO:0006355">
    <property type="term" value="P:regulation of DNA-templated transcription"/>
    <property type="evidence" value="ECO:0007669"/>
    <property type="project" value="InterPro"/>
</dbReference>
<keyword evidence="4" id="KW-0863">Zinc-finger</keyword>
<sequence length="609" mass="69111">MSSSLNTDNSEPEDVDFSLFLNLDGPQTDRCAHDDLIRSESQSVTWDQGTLMCYAEASVNVDNWCPNDLTEGWPCQDIFQYEAHPNGDSSGQQTAASSLFAFSERSSVAGEVSSDNNPSAELPNKAKKSRRLPSDAVRVLRSWFYENQGHPYPTDQQREELERQTGLNKSQVFNWFVNARRRKLPKKDATRDINSMDHKLLSPFERWQHSPPENEPAAATDILRAAENTPFSHHAGDTMPYNNLNGWSSSSATSSFQFGASSISSDNRSHSSASARSSQLSSGPYQRPPTPLPKMGFSRPRRKARRSANRLAQSTAPERRAYQCTFCADSFRSKYDWQRHEKALHLSIERWNCAPAGGIVEINGLNICVFCRAPSENAGHLETHDYLACREKLPEHRSFSRKDHLVQHLRLVHSVPYHPSMDEWRVSTATLLSRCGFCDSRFTSWKERVEHVAEHFKNKADMSQWVGDWGFEPHIQCLVENAMPPYLLGLERRTMDPWKASVMEQEHLENRCSLGDNKAPEALDRYFSVRQDLVTYLQGQIAAGNDPSDQMMQDHARMFAYGNDDPFNQTYADQPGFLATLRRDVASGLTLGNEINEEDERDRSAVLEF</sequence>
<evidence type="ECO:0000256" key="5">
    <source>
        <dbReference type="PROSITE-ProRule" id="PRU00108"/>
    </source>
</evidence>